<dbReference type="RefSeq" id="WP_162389088.1">
    <property type="nucleotide sequence ID" value="NZ_CP045997.1"/>
</dbReference>
<dbReference type="AlphaFoldDB" id="A0A6P1W3V1"/>
<protein>
    <submittedName>
        <fullName evidence="1">Uncharacterized protein</fullName>
    </submittedName>
</protein>
<dbReference type="Proteomes" id="UP000464577">
    <property type="component" value="Chromosome"/>
</dbReference>
<name>A0A6P1W3V1_9BACT</name>
<organism evidence="1 2">
    <name type="scientific">Spirosoma endbachense</name>
    <dbReference type="NCBI Taxonomy" id="2666025"/>
    <lineage>
        <taxon>Bacteria</taxon>
        <taxon>Pseudomonadati</taxon>
        <taxon>Bacteroidota</taxon>
        <taxon>Cytophagia</taxon>
        <taxon>Cytophagales</taxon>
        <taxon>Cytophagaceae</taxon>
        <taxon>Spirosoma</taxon>
    </lineage>
</organism>
<dbReference type="EMBL" id="CP045997">
    <property type="protein sequence ID" value="QHV98679.1"/>
    <property type="molecule type" value="Genomic_DNA"/>
</dbReference>
<evidence type="ECO:0000313" key="1">
    <source>
        <dbReference type="EMBL" id="QHV98679.1"/>
    </source>
</evidence>
<proteinExistence type="predicted"/>
<evidence type="ECO:0000313" key="2">
    <source>
        <dbReference type="Proteomes" id="UP000464577"/>
    </source>
</evidence>
<sequence>MSTDNEGRKDWAAFVDECQAEIARLEVQIDRVNQETPSNWTKVQLDRLVMQRSILERCCNLTQWEFMNLN</sequence>
<dbReference type="KEGG" id="senf:GJR95_28350"/>
<keyword evidence="2" id="KW-1185">Reference proteome</keyword>
<reference evidence="1 2" key="1">
    <citation type="submission" date="2019-11" db="EMBL/GenBank/DDBJ databases">
        <title>Spirosoma endbachense sp. nov., isolated from a natural salt meadow.</title>
        <authorList>
            <person name="Rojas J."/>
            <person name="Ambika Manirajan B."/>
            <person name="Ratering S."/>
            <person name="Suarez C."/>
            <person name="Geissler-Plaum R."/>
            <person name="Schnell S."/>
        </authorList>
    </citation>
    <scope>NUCLEOTIDE SEQUENCE [LARGE SCALE GENOMIC DNA]</scope>
    <source>
        <strain evidence="1 2">I-24</strain>
    </source>
</reference>
<gene>
    <name evidence="1" type="ORF">GJR95_28350</name>
</gene>
<accession>A0A6P1W3V1</accession>